<sequence length="46" mass="5657">MQTWRVDMCCSFFFFCFYSMVTPFLENLEILILHKMPKKQKSMISR</sequence>
<reference evidence="2" key="1">
    <citation type="submission" date="2014-09" db="EMBL/GenBank/DDBJ databases">
        <authorList>
            <person name="Magalhaes I.L.F."/>
            <person name="Oliveira U."/>
            <person name="Santos F.R."/>
            <person name="Vidigal T.H.D.A."/>
            <person name="Brescovit A.D."/>
            <person name="Santos A.J."/>
        </authorList>
    </citation>
    <scope>NUCLEOTIDE SEQUENCE</scope>
    <source>
        <tissue evidence="2">Shoot tissue taken approximately 20 cm above the soil surface</tissue>
    </source>
</reference>
<keyword evidence="1" id="KW-1133">Transmembrane helix</keyword>
<name>A0A0A9HFT1_ARUDO</name>
<feature type="transmembrane region" description="Helical" evidence="1">
    <location>
        <begin position="12"/>
        <end position="33"/>
    </location>
</feature>
<organism evidence="2">
    <name type="scientific">Arundo donax</name>
    <name type="common">Giant reed</name>
    <name type="synonym">Donax arundinaceus</name>
    <dbReference type="NCBI Taxonomy" id="35708"/>
    <lineage>
        <taxon>Eukaryota</taxon>
        <taxon>Viridiplantae</taxon>
        <taxon>Streptophyta</taxon>
        <taxon>Embryophyta</taxon>
        <taxon>Tracheophyta</taxon>
        <taxon>Spermatophyta</taxon>
        <taxon>Magnoliopsida</taxon>
        <taxon>Liliopsida</taxon>
        <taxon>Poales</taxon>
        <taxon>Poaceae</taxon>
        <taxon>PACMAD clade</taxon>
        <taxon>Arundinoideae</taxon>
        <taxon>Arundineae</taxon>
        <taxon>Arundo</taxon>
    </lineage>
</organism>
<evidence type="ECO:0000313" key="2">
    <source>
        <dbReference type="EMBL" id="JAE33716.1"/>
    </source>
</evidence>
<dbReference type="EMBL" id="GBRH01164180">
    <property type="protein sequence ID" value="JAE33716.1"/>
    <property type="molecule type" value="Transcribed_RNA"/>
</dbReference>
<dbReference type="AlphaFoldDB" id="A0A0A9HFT1"/>
<accession>A0A0A9HFT1</accession>
<keyword evidence="1" id="KW-0812">Transmembrane</keyword>
<reference evidence="2" key="2">
    <citation type="journal article" date="2015" name="Data Brief">
        <title>Shoot transcriptome of the giant reed, Arundo donax.</title>
        <authorList>
            <person name="Barrero R.A."/>
            <person name="Guerrero F.D."/>
            <person name="Moolhuijzen P."/>
            <person name="Goolsby J.A."/>
            <person name="Tidwell J."/>
            <person name="Bellgard S.E."/>
            <person name="Bellgard M.I."/>
        </authorList>
    </citation>
    <scope>NUCLEOTIDE SEQUENCE</scope>
    <source>
        <tissue evidence="2">Shoot tissue taken approximately 20 cm above the soil surface</tissue>
    </source>
</reference>
<protein>
    <submittedName>
        <fullName evidence="2">Uncharacterized protein</fullName>
    </submittedName>
</protein>
<proteinExistence type="predicted"/>
<evidence type="ECO:0000256" key="1">
    <source>
        <dbReference type="SAM" id="Phobius"/>
    </source>
</evidence>
<keyword evidence="1" id="KW-0472">Membrane</keyword>